<feature type="domain" description="C2H2-type" evidence="12">
    <location>
        <begin position="224"/>
        <end position="253"/>
    </location>
</feature>
<dbReference type="EMBL" id="LBMM01001917">
    <property type="protein sequence ID" value="KMQ95546.1"/>
    <property type="molecule type" value="Genomic_DNA"/>
</dbReference>
<dbReference type="GO" id="GO:0000981">
    <property type="term" value="F:DNA-binding transcription factor activity, RNA polymerase II-specific"/>
    <property type="evidence" value="ECO:0007669"/>
    <property type="project" value="TreeGrafter"/>
</dbReference>
<evidence type="ECO:0000256" key="6">
    <source>
        <dbReference type="ARBA" id="ARBA00023015"/>
    </source>
</evidence>
<keyword evidence="9" id="KW-0539">Nucleus</keyword>
<feature type="domain" description="C2H2-type" evidence="12">
    <location>
        <begin position="194"/>
        <end position="223"/>
    </location>
</feature>
<dbReference type="FunFam" id="3.30.160.60:FF:000072">
    <property type="entry name" value="zinc finger protein 143 isoform X1"/>
    <property type="match status" value="1"/>
</dbReference>
<organism evidence="13 14">
    <name type="scientific">Lasius niger</name>
    <name type="common">Black garden ant</name>
    <dbReference type="NCBI Taxonomy" id="67767"/>
    <lineage>
        <taxon>Eukaryota</taxon>
        <taxon>Metazoa</taxon>
        <taxon>Ecdysozoa</taxon>
        <taxon>Arthropoda</taxon>
        <taxon>Hexapoda</taxon>
        <taxon>Insecta</taxon>
        <taxon>Pterygota</taxon>
        <taxon>Neoptera</taxon>
        <taxon>Endopterygota</taxon>
        <taxon>Hymenoptera</taxon>
        <taxon>Apocrita</taxon>
        <taxon>Aculeata</taxon>
        <taxon>Formicoidea</taxon>
        <taxon>Formicidae</taxon>
        <taxon>Formicinae</taxon>
        <taxon>Lasius</taxon>
        <taxon>Lasius</taxon>
    </lineage>
</organism>
<gene>
    <name evidence="13" type="ORF">RF55_4234</name>
</gene>
<keyword evidence="7" id="KW-0238">DNA-binding</keyword>
<dbReference type="PaxDb" id="67767-A0A0J7KYX4"/>
<dbReference type="FunFam" id="3.30.160.60:FF:000125">
    <property type="entry name" value="Putative zinc finger protein 143"/>
    <property type="match status" value="1"/>
</dbReference>
<keyword evidence="2" id="KW-0479">Metal-binding</keyword>
<dbReference type="FunFam" id="3.30.160.60:FF:000071">
    <property type="entry name" value="Putative zinc finger protein 143"/>
    <property type="match status" value="1"/>
</dbReference>
<keyword evidence="3" id="KW-0677">Repeat</keyword>
<evidence type="ECO:0000256" key="3">
    <source>
        <dbReference type="ARBA" id="ARBA00022737"/>
    </source>
</evidence>
<dbReference type="SUPFAM" id="SSF57667">
    <property type="entry name" value="beta-beta-alpha zinc fingers"/>
    <property type="match status" value="2"/>
</dbReference>
<evidence type="ECO:0000256" key="11">
    <source>
        <dbReference type="SAM" id="MobiDB-lite"/>
    </source>
</evidence>
<dbReference type="OrthoDB" id="6077919at2759"/>
<feature type="region of interest" description="Disordered" evidence="11">
    <location>
        <begin position="1"/>
        <end position="29"/>
    </location>
</feature>
<evidence type="ECO:0000256" key="1">
    <source>
        <dbReference type="ARBA" id="ARBA00004123"/>
    </source>
</evidence>
<evidence type="ECO:0000256" key="9">
    <source>
        <dbReference type="ARBA" id="ARBA00023242"/>
    </source>
</evidence>
<dbReference type="FunFam" id="3.30.160.60:FF:000322">
    <property type="entry name" value="GDNF-inducible zinc finger protein 1"/>
    <property type="match status" value="1"/>
</dbReference>
<proteinExistence type="predicted"/>
<evidence type="ECO:0000256" key="8">
    <source>
        <dbReference type="ARBA" id="ARBA00023163"/>
    </source>
</evidence>
<dbReference type="AlphaFoldDB" id="A0A0J7KYX4"/>
<dbReference type="GO" id="GO:0045944">
    <property type="term" value="P:positive regulation of transcription by RNA polymerase II"/>
    <property type="evidence" value="ECO:0007669"/>
    <property type="project" value="UniProtKB-ARBA"/>
</dbReference>
<dbReference type="InterPro" id="IPR036236">
    <property type="entry name" value="Znf_C2H2_sf"/>
</dbReference>
<name>A0A0J7KYX4_LASNI</name>
<dbReference type="Gene3D" id="3.30.160.60">
    <property type="entry name" value="Classic Zinc Finger"/>
    <property type="match status" value="4"/>
</dbReference>
<feature type="domain" description="C2H2-type" evidence="12">
    <location>
        <begin position="254"/>
        <end position="283"/>
    </location>
</feature>
<reference evidence="13 14" key="1">
    <citation type="submission" date="2015-04" db="EMBL/GenBank/DDBJ databases">
        <title>Lasius niger genome sequencing.</title>
        <authorList>
            <person name="Konorov E.A."/>
            <person name="Nikitin M.A."/>
            <person name="Kirill M.V."/>
            <person name="Chang P."/>
        </authorList>
    </citation>
    <scope>NUCLEOTIDE SEQUENCE [LARGE SCALE GENOMIC DNA]</scope>
    <source>
        <tissue evidence="13">Whole</tissue>
    </source>
</reference>
<dbReference type="GO" id="GO:0005634">
    <property type="term" value="C:nucleus"/>
    <property type="evidence" value="ECO:0007669"/>
    <property type="project" value="UniProtKB-SubCell"/>
</dbReference>
<dbReference type="InterPro" id="IPR013087">
    <property type="entry name" value="Znf_C2H2_type"/>
</dbReference>
<dbReference type="Proteomes" id="UP000036403">
    <property type="component" value="Unassembled WGS sequence"/>
</dbReference>
<dbReference type="SMART" id="SM00355">
    <property type="entry name" value="ZnF_C2H2"/>
    <property type="match status" value="4"/>
</dbReference>
<keyword evidence="14" id="KW-1185">Reference proteome</keyword>
<comment type="subcellular location">
    <subcellularLocation>
        <location evidence="1">Nucleus</location>
    </subcellularLocation>
</comment>
<keyword evidence="8" id="KW-0804">Transcription</keyword>
<feature type="compositionally biased region" description="Acidic residues" evidence="11">
    <location>
        <begin position="15"/>
        <end position="29"/>
    </location>
</feature>
<evidence type="ECO:0000313" key="14">
    <source>
        <dbReference type="Proteomes" id="UP000036403"/>
    </source>
</evidence>
<evidence type="ECO:0000259" key="12">
    <source>
        <dbReference type="PROSITE" id="PS50157"/>
    </source>
</evidence>
<sequence length="407" mass="45753">MSAQSADPPNCTASQEEEEEEMILDESEDNPVDILECLSVMINEGTGNDASQVQELLLDDQLLGTMVTAITLPDGTQAFVTNNLNDIDPDFKTQTLQTTLENGNTILLRDLSEFSEGKALQLELDPATFIQDEDASNENVENTYSQVEFINGTAYMVASHVDVDENLWEIQNGKLKKKDPKILVNKLSDAKIRYPCPREGCSKVYSTPHHLKVHVRTHTGERPYKCTQPMCGKAFASATNYKNHIRIHSGEKPYVCSIENCGRRFTEYSSLYKHHLVHTPQRPFECTLCSRRYRQSSTLVMHKRTAHALVDSDDGGDVFLQDSFEPSSQNKKKTVKETLLGKDKQIQISKMIDDANDKEPQILLVSDPSQIATLQKIGLDESFDDPGIDTTFEGLNIKIEDIEFGWN</sequence>
<evidence type="ECO:0000256" key="10">
    <source>
        <dbReference type="PROSITE-ProRule" id="PRU00042"/>
    </source>
</evidence>
<protein>
    <submittedName>
        <fullName evidence="13">Zinc finger protein 76-like protein</fullName>
    </submittedName>
</protein>
<dbReference type="STRING" id="67767.A0A0J7KYX4"/>
<comment type="caution">
    <text evidence="13">The sequence shown here is derived from an EMBL/GenBank/DDBJ whole genome shotgun (WGS) entry which is preliminary data.</text>
</comment>
<feature type="domain" description="C2H2-type" evidence="12">
    <location>
        <begin position="284"/>
        <end position="308"/>
    </location>
</feature>
<dbReference type="InterPro" id="IPR050329">
    <property type="entry name" value="GLI_C2H2-zinc-finger"/>
</dbReference>
<keyword evidence="5" id="KW-0862">Zinc</keyword>
<dbReference type="GO" id="GO:0000978">
    <property type="term" value="F:RNA polymerase II cis-regulatory region sequence-specific DNA binding"/>
    <property type="evidence" value="ECO:0007669"/>
    <property type="project" value="TreeGrafter"/>
</dbReference>
<keyword evidence="6" id="KW-0805">Transcription regulation</keyword>
<feature type="compositionally biased region" description="Polar residues" evidence="11">
    <location>
        <begin position="1"/>
        <end position="14"/>
    </location>
</feature>
<evidence type="ECO:0000313" key="13">
    <source>
        <dbReference type="EMBL" id="KMQ95546.1"/>
    </source>
</evidence>
<evidence type="ECO:0000256" key="4">
    <source>
        <dbReference type="ARBA" id="ARBA00022771"/>
    </source>
</evidence>
<dbReference type="PROSITE" id="PS50157">
    <property type="entry name" value="ZINC_FINGER_C2H2_2"/>
    <property type="match status" value="4"/>
</dbReference>
<evidence type="ECO:0000256" key="2">
    <source>
        <dbReference type="ARBA" id="ARBA00022723"/>
    </source>
</evidence>
<evidence type="ECO:0000256" key="5">
    <source>
        <dbReference type="ARBA" id="ARBA00022833"/>
    </source>
</evidence>
<dbReference type="PANTHER" id="PTHR19818:SF163">
    <property type="entry name" value="C2H2-TYPE DOMAIN-CONTAINING PROTEIN"/>
    <property type="match status" value="1"/>
</dbReference>
<accession>A0A0J7KYX4</accession>
<dbReference type="GO" id="GO:0008270">
    <property type="term" value="F:zinc ion binding"/>
    <property type="evidence" value="ECO:0007669"/>
    <property type="project" value="UniProtKB-KW"/>
</dbReference>
<dbReference type="Pfam" id="PF00096">
    <property type="entry name" value="zf-C2H2"/>
    <property type="match status" value="4"/>
</dbReference>
<keyword evidence="4 10" id="KW-0863">Zinc-finger</keyword>
<evidence type="ECO:0000256" key="7">
    <source>
        <dbReference type="ARBA" id="ARBA00023125"/>
    </source>
</evidence>
<dbReference type="PROSITE" id="PS00028">
    <property type="entry name" value="ZINC_FINGER_C2H2_1"/>
    <property type="match status" value="4"/>
</dbReference>
<dbReference type="PANTHER" id="PTHR19818">
    <property type="entry name" value="ZINC FINGER PROTEIN ZIC AND GLI"/>
    <property type="match status" value="1"/>
</dbReference>